<keyword evidence="7" id="KW-0645">Protease</keyword>
<dbReference type="AlphaFoldDB" id="A0A328P668"/>
<protein>
    <recommendedName>
        <fullName evidence="5 12">Aminopeptidase N</fullName>
        <ecNumber evidence="4 12">3.4.11.2</ecNumber>
    </recommendedName>
</protein>
<evidence type="ECO:0000256" key="5">
    <source>
        <dbReference type="ARBA" id="ARBA00015611"/>
    </source>
</evidence>
<evidence type="ECO:0000313" key="17">
    <source>
        <dbReference type="EMBL" id="RAO76486.1"/>
    </source>
</evidence>
<evidence type="ECO:0000259" key="15">
    <source>
        <dbReference type="Pfam" id="PF17432"/>
    </source>
</evidence>
<gene>
    <name evidence="17" type="ORF">CA260_00700</name>
</gene>
<feature type="domain" description="Peptidase M1 alanyl aminopeptidase C-terminal" evidence="15">
    <location>
        <begin position="565"/>
        <end position="883"/>
    </location>
</feature>
<dbReference type="NCBIfam" id="TIGR02414">
    <property type="entry name" value="pepN_proteo"/>
    <property type="match status" value="1"/>
</dbReference>
<dbReference type="FunFam" id="3.30.2010.30:FF:000002">
    <property type="entry name" value="Putative aminopeptidase N"/>
    <property type="match status" value="1"/>
</dbReference>
<organism evidence="17 18">
    <name type="scientific">Dyella jiangningensis</name>
    <dbReference type="NCBI Taxonomy" id="1379159"/>
    <lineage>
        <taxon>Bacteria</taxon>
        <taxon>Pseudomonadati</taxon>
        <taxon>Pseudomonadota</taxon>
        <taxon>Gammaproteobacteria</taxon>
        <taxon>Lysobacterales</taxon>
        <taxon>Rhodanobacteraceae</taxon>
        <taxon>Dyella</taxon>
    </lineage>
</organism>
<evidence type="ECO:0000259" key="13">
    <source>
        <dbReference type="Pfam" id="PF01433"/>
    </source>
</evidence>
<dbReference type="Gene3D" id="2.60.40.1730">
    <property type="entry name" value="tricorn interacting facor f3 domain"/>
    <property type="match status" value="1"/>
</dbReference>
<keyword evidence="6 17" id="KW-0031">Aminopeptidase</keyword>
<evidence type="ECO:0000256" key="8">
    <source>
        <dbReference type="ARBA" id="ARBA00022723"/>
    </source>
</evidence>
<comment type="cofactor">
    <cofactor evidence="2">
        <name>Zn(2+)</name>
        <dbReference type="ChEBI" id="CHEBI:29105"/>
    </cofactor>
</comment>
<dbReference type="Pfam" id="PF11940">
    <property type="entry name" value="DUF3458"/>
    <property type="match status" value="1"/>
</dbReference>
<sequence>MNNRSDTSPTLVRLSEYRAPAWRVSQVELTFDLGIDTTEVTSRLHLQRDPAQDAPLRLDGEGLELLSIALDGEPLAGDAWRYADNVLEVDGARDGSVLETRVCLRPAANTALEGLYLSGPRERGFLLTQCEAEGFRHITFFPDRPDVLASYTVTLCADRDRFPVLLAGGNPDGQGELEGGRHWARFVDPHPKPSYLFALVAGRLQKIERDYATGGGRAVKLVIWAEPDAIGQCGYAMDALERSMRWDEEAYGREYDLDVFHVVATHDFNMGAMENKGLNIFNAKYLLADPDSSTDDEYRAVEAVVAHEYFHNWSGNRVTCRDWFQLSLKEGLTVFREQQFSADMNSAALKRIEDVALLRRAQFPEDAGPLAHPVRPAQYSEINNFYTATVYEKGSELVRMVAGRLGRDGFRRGMDRYFARNDGQAATLEDFLGALGEANGIDLMPYLAWYAQAGTPRLSARGLYDAAHRTYTLTLSQHTPPTPHQPHKQPLPIPVKLALFDRAGQIMPLHLTDDSAETSGATERVVVLDRAEQAFVFQQITEAPVPSLLRGFSAPVILECAYEPADLALLLRHDPDGFNRWEAGQQLAARAYDNLREGNETSALDAWCDALEALFNDGAMDPALLADLLTPPGEIELAERERQVDPSHVHALRQQLQEHLALRIGQSTLQHRYESLAAHASLQLDASNQARRRLKRRVLELLSRIDPWTAHAQATLQYDNAPSMTDRLAALAVLVRGNASQAHAALAHFRERYADNPLAMDKWFSVQTQLPGELVLDRVRALEADEAFTLKNPNRVNSLFGAWARNNPDGFHRPDGSGYQLLAERLKQLDALNPQVAARMATAFNGWQRLEPGRRALARSAIESVAAHAALSRNLNEIVQSMLHS</sequence>
<dbReference type="InterPro" id="IPR035414">
    <property type="entry name" value="Peptidase_M1_pepN_Ig-like"/>
</dbReference>
<dbReference type="Gene3D" id="2.60.40.1840">
    <property type="match status" value="1"/>
</dbReference>
<comment type="caution">
    <text evidence="17">The sequence shown here is derived from an EMBL/GenBank/DDBJ whole genome shotgun (WGS) entry which is preliminary data.</text>
</comment>
<dbReference type="InterPro" id="IPR037144">
    <property type="entry name" value="Peptidase_M1_pepN_C_sf"/>
</dbReference>
<keyword evidence="8" id="KW-0479">Metal-binding</keyword>
<comment type="catalytic activity">
    <reaction evidence="1">
        <text>Release of an N-terminal amino acid, Xaa-|-Yaa- from a peptide, amide or arylamide. Xaa is preferably Ala, but may be most amino acids including Pro (slow action). When a terminal hydrophobic residue is followed by a prolyl residue, the two may be released as an intact Xaa-Pro dipeptide.</text>
        <dbReference type="EC" id="3.4.11.2"/>
    </reaction>
</comment>
<evidence type="ECO:0000256" key="2">
    <source>
        <dbReference type="ARBA" id="ARBA00001947"/>
    </source>
</evidence>
<evidence type="ECO:0000259" key="14">
    <source>
        <dbReference type="Pfam" id="PF11940"/>
    </source>
</evidence>
<dbReference type="InterPro" id="IPR045357">
    <property type="entry name" value="Aminopeptidase_N-like_N"/>
</dbReference>
<dbReference type="EMBL" id="NFZS01000001">
    <property type="protein sequence ID" value="RAO76486.1"/>
    <property type="molecule type" value="Genomic_DNA"/>
</dbReference>
<evidence type="ECO:0000256" key="12">
    <source>
        <dbReference type="NCBIfam" id="TIGR02414"/>
    </source>
</evidence>
<evidence type="ECO:0000256" key="6">
    <source>
        <dbReference type="ARBA" id="ARBA00022438"/>
    </source>
</evidence>
<evidence type="ECO:0000256" key="3">
    <source>
        <dbReference type="ARBA" id="ARBA00010136"/>
    </source>
</evidence>
<dbReference type="Pfam" id="PF17900">
    <property type="entry name" value="Peptidase_M1_N"/>
    <property type="match status" value="1"/>
</dbReference>
<feature type="domain" description="Peptidase M1 membrane alanine aminopeptidase" evidence="13">
    <location>
        <begin position="235"/>
        <end position="443"/>
    </location>
</feature>
<evidence type="ECO:0000256" key="7">
    <source>
        <dbReference type="ARBA" id="ARBA00022670"/>
    </source>
</evidence>
<dbReference type="GO" id="GO:0008270">
    <property type="term" value="F:zinc ion binding"/>
    <property type="evidence" value="ECO:0007669"/>
    <property type="project" value="InterPro"/>
</dbReference>
<dbReference type="Gene3D" id="1.25.50.10">
    <property type="entry name" value="Peptidase M1, alanyl aminopeptidase, C-terminal domain"/>
    <property type="match status" value="1"/>
</dbReference>
<feature type="domain" description="Peptidase M1 alanyl aminopeptidase Ig-like fold" evidence="14">
    <location>
        <begin position="454"/>
        <end position="559"/>
    </location>
</feature>
<evidence type="ECO:0000256" key="11">
    <source>
        <dbReference type="ARBA" id="ARBA00023049"/>
    </source>
</evidence>
<keyword evidence="18" id="KW-1185">Reference proteome</keyword>
<name>A0A328P668_9GAMM</name>
<dbReference type="Pfam" id="PF01433">
    <property type="entry name" value="Peptidase_M1"/>
    <property type="match status" value="1"/>
</dbReference>
<dbReference type="OrthoDB" id="100605at2"/>
<dbReference type="Gene3D" id="3.30.2010.30">
    <property type="match status" value="1"/>
</dbReference>
<dbReference type="CDD" id="cd09600">
    <property type="entry name" value="M1_APN"/>
    <property type="match status" value="1"/>
</dbReference>
<dbReference type="PANTHER" id="PTHR46322">
    <property type="entry name" value="PUROMYCIN-SENSITIVE AMINOPEPTIDASE"/>
    <property type="match status" value="1"/>
</dbReference>
<keyword evidence="9" id="KW-0378">Hydrolase</keyword>
<evidence type="ECO:0000256" key="4">
    <source>
        <dbReference type="ARBA" id="ARBA00012564"/>
    </source>
</evidence>
<dbReference type="PANTHER" id="PTHR46322:SF1">
    <property type="entry name" value="PUROMYCIN-SENSITIVE AMINOPEPTIDASE"/>
    <property type="match status" value="1"/>
</dbReference>
<accession>A0A328P668</accession>
<dbReference type="InterPro" id="IPR038438">
    <property type="entry name" value="PepN_Ig-like_sf"/>
</dbReference>
<proteinExistence type="inferred from homology"/>
<dbReference type="InterPro" id="IPR042097">
    <property type="entry name" value="Aminopeptidase_N-like_N_sf"/>
</dbReference>
<keyword evidence="10" id="KW-0862">Zinc</keyword>
<dbReference type="GO" id="GO:0006508">
    <property type="term" value="P:proteolysis"/>
    <property type="evidence" value="ECO:0007669"/>
    <property type="project" value="UniProtKB-UniRule"/>
</dbReference>
<dbReference type="GO" id="GO:0016285">
    <property type="term" value="F:alanyl aminopeptidase activity"/>
    <property type="evidence" value="ECO:0007669"/>
    <property type="project" value="UniProtKB-EC"/>
</dbReference>
<evidence type="ECO:0000256" key="1">
    <source>
        <dbReference type="ARBA" id="ARBA00000098"/>
    </source>
</evidence>
<feature type="domain" description="Aminopeptidase N-like N-terminal" evidence="16">
    <location>
        <begin position="112"/>
        <end position="196"/>
    </location>
</feature>
<evidence type="ECO:0000259" key="16">
    <source>
        <dbReference type="Pfam" id="PF17900"/>
    </source>
</evidence>
<reference evidence="17 18" key="1">
    <citation type="journal article" date="2018" name="Genet. Mol. Biol.">
        <title>The genome sequence of Dyella jiangningensis FCAV SCS01 from a lignocellulose-decomposing microbial consortium metagenome reveals potential for biotechnological applications.</title>
        <authorList>
            <person name="Desiderato J.G."/>
            <person name="Alvarenga D.O."/>
            <person name="Constancio M.T.L."/>
            <person name="Alves L.M.C."/>
            <person name="Varani A.M."/>
        </authorList>
    </citation>
    <scope>NUCLEOTIDE SEQUENCE [LARGE SCALE GENOMIC DNA]</scope>
    <source>
        <strain evidence="17 18">FCAV SCS01</strain>
    </source>
</reference>
<dbReference type="Proteomes" id="UP000248926">
    <property type="component" value="Unassembled WGS sequence"/>
</dbReference>
<dbReference type="InterPro" id="IPR012779">
    <property type="entry name" value="Peptidase_M1_pepN"/>
</dbReference>
<dbReference type="SUPFAM" id="SSF55486">
    <property type="entry name" value="Metalloproteases ('zincins'), catalytic domain"/>
    <property type="match status" value="1"/>
</dbReference>
<dbReference type="SUPFAM" id="SSF63737">
    <property type="entry name" value="Leukotriene A4 hydrolase N-terminal domain"/>
    <property type="match status" value="1"/>
</dbReference>
<evidence type="ECO:0000313" key="18">
    <source>
        <dbReference type="Proteomes" id="UP000248926"/>
    </source>
</evidence>
<dbReference type="GO" id="GO:0008237">
    <property type="term" value="F:metallopeptidase activity"/>
    <property type="evidence" value="ECO:0007669"/>
    <property type="project" value="UniProtKB-UniRule"/>
</dbReference>
<dbReference type="InterPro" id="IPR027268">
    <property type="entry name" value="Peptidase_M4/M1_CTD_sf"/>
</dbReference>
<evidence type="ECO:0000256" key="9">
    <source>
        <dbReference type="ARBA" id="ARBA00022801"/>
    </source>
</evidence>
<keyword evidence="11" id="KW-0482">Metalloprotease</keyword>
<dbReference type="InterPro" id="IPR014782">
    <property type="entry name" value="Peptidase_M1_dom"/>
</dbReference>
<dbReference type="Pfam" id="PF17432">
    <property type="entry name" value="DUF3458_C"/>
    <property type="match status" value="1"/>
</dbReference>
<dbReference type="InterPro" id="IPR024601">
    <property type="entry name" value="Peptidase_M1_pepN_C"/>
</dbReference>
<dbReference type="Gene3D" id="1.10.390.10">
    <property type="entry name" value="Neutral Protease Domain 2"/>
    <property type="match status" value="1"/>
</dbReference>
<dbReference type="RefSeq" id="WP_111980564.1">
    <property type="nucleotide sequence ID" value="NZ_NFZS01000001.1"/>
</dbReference>
<comment type="similarity">
    <text evidence="3">Belongs to the peptidase M1 family.</text>
</comment>
<dbReference type="PRINTS" id="PR00756">
    <property type="entry name" value="ALADIPTASE"/>
</dbReference>
<dbReference type="EC" id="3.4.11.2" evidence="4 12"/>
<dbReference type="InterPro" id="IPR001930">
    <property type="entry name" value="Peptidase_M1"/>
</dbReference>
<evidence type="ECO:0000256" key="10">
    <source>
        <dbReference type="ARBA" id="ARBA00022833"/>
    </source>
</evidence>
<dbReference type="FunFam" id="2.60.40.1840:FF:000001">
    <property type="entry name" value="Aminopeptidase N"/>
    <property type="match status" value="1"/>
</dbReference>